<feature type="domain" description="Glycosyltransferase RgtA/B/C/D-like" evidence="9">
    <location>
        <begin position="71"/>
        <end position="226"/>
    </location>
</feature>
<keyword evidence="4" id="KW-0808">Transferase</keyword>
<evidence type="ECO:0000256" key="8">
    <source>
        <dbReference type="SAM" id="Phobius"/>
    </source>
</evidence>
<keyword evidence="3" id="KW-0328">Glycosyltransferase</keyword>
<feature type="transmembrane region" description="Helical" evidence="8">
    <location>
        <begin position="278"/>
        <end position="301"/>
    </location>
</feature>
<keyword evidence="7 8" id="KW-0472">Membrane</keyword>
<dbReference type="InterPro" id="IPR008979">
    <property type="entry name" value="Galactose-bd-like_sf"/>
</dbReference>
<feature type="transmembrane region" description="Helical" evidence="8">
    <location>
        <begin position="12"/>
        <end position="35"/>
    </location>
</feature>
<dbReference type="SUPFAM" id="SSF49785">
    <property type="entry name" value="Galactose-binding domain-like"/>
    <property type="match status" value="1"/>
</dbReference>
<dbReference type="PANTHER" id="PTHR33908:SF11">
    <property type="entry name" value="MEMBRANE PROTEIN"/>
    <property type="match status" value="1"/>
</dbReference>
<dbReference type="PANTHER" id="PTHR33908">
    <property type="entry name" value="MANNOSYLTRANSFERASE YKCB-RELATED"/>
    <property type="match status" value="1"/>
</dbReference>
<sequence length="889" mass="98674">MSPNLEKGTSTLWWIAVIALLALAVRGIFFLAPSLDSDQAVVGLMGMDILEGHLPLMFWGQDYGGSLESIVAAGFFALFGVSRQSLYLSPTFMSLFYLAAIYLIGRNLWGRRAGLAALFLASLGPFYLIWHSVLPRAIYIDTLALGVWLIWVTLRALRREPGTREYARLCAVFGLLAGVAMWCHMLAVYFILPCALVWWRRDPRLMIRPAFALMMAAFFLGSLPLWWHNVVTDWSTYYFMFHPKPKEPFWQSLRFIWERSLPVLLGAHYFALSGKDAVVVPVLSQAVLALTGLSAMAGLIFWGKNLVRRLVWGNRGDGSEVLLLTVGAVVLVFGVMGLSSSGTHRYLVPLYAVWPLLLAWAFDRLGQRGVAGRMAAWAGLGAVAVLLAVGVYRVSPLGDPDLKPRYEGFTTLARDMSGFLASQGVSHAYVSHYWVAPVLTFDCRKKVVFVVSRKDRNPAFERGLLRAERFAFCEIGKPAVPRLRQNLLSLGARFQEHELRGWRIFYDVTPPPQHPQALSPAEWRVQAGPNPAWSYRAVDHNANLGWRSLAGQEPGQQVAVDLGRVVPQVCQVLLFNGMAEDAPHRIRVMGSVDGQAWQRLAEVEGDPVPYAWTGDDKLVALRFDSWQELRFTPHDLRYLRLEQVGHRPKWNWSVLELLVGAAGAPRPEPQAAAHWLRQELGPHAQVWCPPGLAAWLPEKMRPQALRHGHPDWLPKYLRASWLLPDDHRLFFAVESGRLGYALAALRGAGWRAESKTAHGYGLIIADPPQAPPAAQGQKLTLLPQGDGLVADLGAGRKLAQVELLPPQGQTLTPAGLRLELSRDGAAFTPATFQARWPSRLYWSGLAPMAAMPGPVRLELAPTTARYLRLSRREAPLPAGLALSVIPVGK</sequence>
<evidence type="ECO:0000259" key="9">
    <source>
        <dbReference type="Pfam" id="PF13231"/>
    </source>
</evidence>
<feature type="transmembrane region" description="Helical" evidence="8">
    <location>
        <begin position="374"/>
        <end position="394"/>
    </location>
</feature>
<keyword evidence="6 8" id="KW-1133">Transmembrane helix</keyword>
<evidence type="ECO:0000256" key="3">
    <source>
        <dbReference type="ARBA" id="ARBA00022676"/>
    </source>
</evidence>
<feature type="transmembrane region" description="Helical" evidence="8">
    <location>
        <begin position="85"/>
        <end position="105"/>
    </location>
</feature>
<dbReference type="GO" id="GO:0016763">
    <property type="term" value="F:pentosyltransferase activity"/>
    <property type="evidence" value="ECO:0007669"/>
    <property type="project" value="TreeGrafter"/>
</dbReference>
<feature type="transmembrane region" description="Helical" evidence="8">
    <location>
        <begin position="211"/>
        <end position="231"/>
    </location>
</feature>
<organism evidence="10 11">
    <name type="scientific">Desulfoferula mesophila</name>
    <dbReference type="NCBI Taxonomy" id="3058419"/>
    <lineage>
        <taxon>Bacteria</taxon>
        <taxon>Pseudomonadati</taxon>
        <taxon>Thermodesulfobacteriota</taxon>
        <taxon>Desulfarculia</taxon>
        <taxon>Desulfarculales</taxon>
        <taxon>Desulfarculaceae</taxon>
        <taxon>Desulfoferula</taxon>
    </lineage>
</organism>
<protein>
    <recommendedName>
        <fullName evidence="9">Glycosyltransferase RgtA/B/C/D-like domain-containing protein</fullName>
    </recommendedName>
</protein>
<dbReference type="EMBL" id="AP028679">
    <property type="protein sequence ID" value="BEQ14835.1"/>
    <property type="molecule type" value="Genomic_DNA"/>
</dbReference>
<dbReference type="RefSeq" id="WP_338606507.1">
    <property type="nucleotide sequence ID" value="NZ_AP028679.1"/>
</dbReference>
<dbReference type="InterPro" id="IPR038731">
    <property type="entry name" value="RgtA/B/C-like"/>
</dbReference>
<reference evidence="11" key="1">
    <citation type="journal article" date="2023" name="Arch. Microbiol.">
        <title>Desulfoferula mesophilus gen. nov. sp. nov., a mesophilic sulfate-reducing bacterium isolated from a brackish lake sediment.</title>
        <authorList>
            <person name="Watanabe T."/>
            <person name="Yabe T."/>
            <person name="Tsuji J.M."/>
            <person name="Fukui M."/>
        </authorList>
    </citation>
    <scope>NUCLEOTIDE SEQUENCE [LARGE SCALE GENOMIC DNA]</scope>
    <source>
        <strain evidence="11">12FAK</strain>
    </source>
</reference>
<feature type="transmembrane region" description="Helical" evidence="8">
    <location>
        <begin position="112"/>
        <end position="130"/>
    </location>
</feature>
<keyword evidence="5 8" id="KW-0812">Transmembrane</keyword>
<feature type="transmembrane region" description="Helical" evidence="8">
    <location>
        <begin position="346"/>
        <end position="362"/>
    </location>
</feature>
<dbReference type="Proteomes" id="UP001366166">
    <property type="component" value="Chromosome"/>
</dbReference>
<evidence type="ECO:0000256" key="1">
    <source>
        <dbReference type="ARBA" id="ARBA00004651"/>
    </source>
</evidence>
<keyword evidence="11" id="KW-1185">Reference proteome</keyword>
<gene>
    <name evidence="10" type="ORF">FAK_19010</name>
</gene>
<name>A0AAU9EDD9_9BACT</name>
<evidence type="ECO:0000256" key="6">
    <source>
        <dbReference type="ARBA" id="ARBA00022989"/>
    </source>
</evidence>
<accession>A0AAU9EDD9</accession>
<dbReference type="KEGG" id="dmp:FAK_19010"/>
<feature type="transmembrane region" description="Helical" evidence="8">
    <location>
        <begin position="169"/>
        <end position="199"/>
    </location>
</feature>
<dbReference type="Gene3D" id="2.60.120.260">
    <property type="entry name" value="Galactose-binding domain-like"/>
    <property type="match status" value="1"/>
</dbReference>
<evidence type="ECO:0000256" key="2">
    <source>
        <dbReference type="ARBA" id="ARBA00022475"/>
    </source>
</evidence>
<evidence type="ECO:0000256" key="4">
    <source>
        <dbReference type="ARBA" id="ARBA00022679"/>
    </source>
</evidence>
<comment type="subcellular location">
    <subcellularLocation>
        <location evidence="1">Cell membrane</location>
        <topology evidence="1">Multi-pass membrane protein</topology>
    </subcellularLocation>
</comment>
<evidence type="ECO:0000313" key="11">
    <source>
        <dbReference type="Proteomes" id="UP001366166"/>
    </source>
</evidence>
<dbReference type="AlphaFoldDB" id="A0AAU9EDD9"/>
<dbReference type="Pfam" id="PF13231">
    <property type="entry name" value="PMT_2"/>
    <property type="match status" value="1"/>
</dbReference>
<dbReference type="InterPro" id="IPR050297">
    <property type="entry name" value="LipidA_mod_glycosyltrf_83"/>
</dbReference>
<keyword evidence="2" id="KW-1003">Cell membrane</keyword>
<evidence type="ECO:0000313" key="10">
    <source>
        <dbReference type="EMBL" id="BEQ14835.1"/>
    </source>
</evidence>
<proteinExistence type="predicted"/>
<evidence type="ECO:0000256" key="5">
    <source>
        <dbReference type="ARBA" id="ARBA00022692"/>
    </source>
</evidence>
<feature type="transmembrane region" description="Helical" evidence="8">
    <location>
        <begin position="136"/>
        <end position="157"/>
    </location>
</feature>
<feature type="transmembrane region" description="Helical" evidence="8">
    <location>
        <begin position="321"/>
        <end position="340"/>
    </location>
</feature>
<evidence type="ECO:0000256" key="7">
    <source>
        <dbReference type="ARBA" id="ARBA00023136"/>
    </source>
</evidence>
<dbReference type="GO" id="GO:0009103">
    <property type="term" value="P:lipopolysaccharide biosynthetic process"/>
    <property type="evidence" value="ECO:0007669"/>
    <property type="project" value="UniProtKB-ARBA"/>
</dbReference>
<feature type="transmembrane region" description="Helical" evidence="8">
    <location>
        <begin position="56"/>
        <end position="79"/>
    </location>
</feature>
<dbReference type="GO" id="GO:0005886">
    <property type="term" value="C:plasma membrane"/>
    <property type="evidence" value="ECO:0007669"/>
    <property type="project" value="UniProtKB-SubCell"/>
</dbReference>